<dbReference type="EMBL" id="BAGZ01000008">
    <property type="protein sequence ID" value="GAB78207.1"/>
    <property type="molecule type" value="Genomic_DNA"/>
</dbReference>
<dbReference type="InterPro" id="IPR051531">
    <property type="entry name" value="N-acetyltransferase"/>
</dbReference>
<dbReference type="STRING" id="100225.SAMN05421595_0722"/>
<dbReference type="Gene3D" id="3.40.630.30">
    <property type="match status" value="1"/>
</dbReference>
<dbReference type="InterPro" id="IPR016181">
    <property type="entry name" value="Acyl_CoA_acyltransferase"/>
</dbReference>
<dbReference type="PROSITE" id="PS51186">
    <property type="entry name" value="GNAT"/>
    <property type="match status" value="1"/>
</dbReference>
<comment type="caution">
    <text evidence="2">The sequence shown here is derived from an EMBL/GenBank/DDBJ whole genome shotgun (WGS) entry which is preliminary data.</text>
</comment>
<organism evidence="2 3">
    <name type="scientific">Austwickia chelonae NBRC 105200</name>
    <dbReference type="NCBI Taxonomy" id="1184607"/>
    <lineage>
        <taxon>Bacteria</taxon>
        <taxon>Bacillati</taxon>
        <taxon>Actinomycetota</taxon>
        <taxon>Actinomycetes</taxon>
        <taxon>Micrococcales</taxon>
        <taxon>Dermatophilaceae</taxon>
        <taxon>Austwickia</taxon>
    </lineage>
</organism>
<dbReference type="Proteomes" id="UP000008495">
    <property type="component" value="Unassembled WGS sequence"/>
</dbReference>
<evidence type="ECO:0000313" key="2">
    <source>
        <dbReference type="EMBL" id="GAB78207.1"/>
    </source>
</evidence>
<dbReference type="SUPFAM" id="SSF55729">
    <property type="entry name" value="Acyl-CoA N-acyltransferases (Nat)"/>
    <property type="match status" value="1"/>
</dbReference>
<gene>
    <name evidence="2" type="ORF">AUCHE_08_04520</name>
</gene>
<dbReference type="GO" id="GO:0016747">
    <property type="term" value="F:acyltransferase activity, transferring groups other than amino-acyl groups"/>
    <property type="evidence" value="ECO:0007669"/>
    <property type="project" value="InterPro"/>
</dbReference>
<name>K6W8Q7_9MICO</name>
<dbReference type="Pfam" id="PF13302">
    <property type="entry name" value="Acetyltransf_3"/>
    <property type="match status" value="1"/>
</dbReference>
<evidence type="ECO:0000313" key="3">
    <source>
        <dbReference type="Proteomes" id="UP000008495"/>
    </source>
</evidence>
<reference evidence="2 3" key="1">
    <citation type="submission" date="2012-08" db="EMBL/GenBank/DDBJ databases">
        <title>Whole genome shotgun sequence of Austwickia chelonae NBRC 105200.</title>
        <authorList>
            <person name="Yoshida I."/>
            <person name="Hosoyama A."/>
            <person name="Tsuchikane K."/>
            <person name="Katsumata H."/>
            <person name="Ando Y."/>
            <person name="Ohji S."/>
            <person name="Hamada M."/>
            <person name="Tamura T."/>
            <person name="Yamazoe A."/>
            <person name="Yamazaki S."/>
            <person name="Fujita N."/>
        </authorList>
    </citation>
    <scope>NUCLEOTIDE SEQUENCE [LARGE SCALE GENOMIC DNA]</scope>
    <source>
        <strain evidence="2 3">NBRC 105200</strain>
    </source>
</reference>
<accession>K6W8Q7</accession>
<feature type="domain" description="N-acetyltransferase" evidence="1">
    <location>
        <begin position="1"/>
        <end position="71"/>
    </location>
</feature>
<dbReference type="eggNOG" id="COG1670">
    <property type="taxonomic scope" value="Bacteria"/>
</dbReference>
<protein>
    <recommendedName>
        <fullName evidence="1">N-acetyltransferase domain-containing protein</fullName>
    </recommendedName>
</protein>
<dbReference type="PANTHER" id="PTHR43792:SF1">
    <property type="entry name" value="N-ACETYLTRANSFERASE DOMAIN-CONTAINING PROTEIN"/>
    <property type="match status" value="1"/>
</dbReference>
<dbReference type="InterPro" id="IPR000182">
    <property type="entry name" value="GNAT_dom"/>
</dbReference>
<evidence type="ECO:0000259" key="1">
    <source>
        <dbReference type="PROSITE" id="PS51186"/>
    </source>
</evidence>
<dbReference type="PANTHER" id="PTHR43792">
    <property type="entry name" value="GNAT FAMILY, PUTATIVE (AFU_ORTHOLOGUE AFUA_3G00765)-RELATED-RELATED"/>
    <property type="match status" value="1"/>
</dbReference>
<keyword evidence="3" id="KW-1185">Reference proteome</keyword>
<proteinExistence type="predicted"/>
<sequence length="71" mass="7821">MHPDHEGCGYVAEAARAVLAAAFDGGLDRVVAVTHPDNATSQRVAERIGMRRLGATRAYYDEECELFEARR</sequence>
<dbReference type="AlphaFoldDB" id="K6W8Q7"/>